<dbReference type="AlphaFoldDB" id="A0A1B1YEL7"/>
<name>A0A1B1YEL7_THEST</name>
<sequence>MEAASFFAVSKFRNVLLGADSECKNQCSTFRSGSSLYGLFNDENVIEHKARYTKQIKLKDLPLNIHFGAMDCYELLKFNVLKKYYPLLKSKREFLTSPSYVGNVILVIESGSEYLTANDLFLAAKKALGAIAKHIGGITQEYEGTKEFYAQLIRNVRNRRSRSAYLCKAELFLCQLLLRASRRANGRLRPEMHQD</sequence>
<accession>A0A1B1YEL7</accession>
<proteinExistence type="predicted"/>
<dbReference type="RefSeq" id="WP_015359588.1">
    <property type="nucleotide sequence ID" value="NZ_CP014672.1"/>
</dbReference>
<gene>
    <name evidence="1" type="ORF">CSTERTH_09295</name>
</gene>
<reference evidence="1 2" key="1">
    <citation type="submission" date="2016-02" db="EMBL/GenBank/DDBJ databases">
        <title>Comparison of Clostridium stercorarium subspecies using comparative genomics and transcriptomics.</title>
        <authorList>
            <person name="Schellenberg J."/>
            <person name="Thallinger G."/>
            <person name="Levin D.B."/>
            <person name="Zhang X."/>
            <person name="Alvare G."/>
            <person name="Fristensky B."/>
            <person name="Sparling R."/>
        </authorList>
    </citation>
    <scope>NUCLEOTIDE SEQUENCE [LARGE SCALE GENOMIC DNA]</scope>
    <source>
        <strain evidence="1 2">DSM 2910</strain>
    </source>
</reference>
<dbReference type="EMBL" id="CP014672">
    <property type="protein sequence ID" value="ANW99205.1"/>
    <property type="molecule type" value="Genomic_DNA"/>
</dbReference>
<evidence type="ECO:0000313" key="2">
    <source>
        <dbReference type="Proteomes" id="UP000092971"/>
    </source>
</evidence>
<protein>
    <submittedName>
        <fullName evidence="1">Uncharacterized protein</fullName>
    </submittedName>
</protein>
<organism evidence="1 2">
    <name type="scientific">Thermoclostridium stercorarium subsp. thermolacticum DSM 2910</name>
    <dbReference type="NCBI Taxonomy" id="1121336"/>
    <lineage>
        <taxon>Bacteria</taxon>
        <taxon>Bacillati</taxon>
        <taxon>Bacillota</taxon>
        <taxon>Clostridia</taxon>
        <taxon>Eubacteriales</taxon>
        <taxon>Oscillospiraceae</taxon>
        <taxon>Thermoclostridium</taxon>
    </lineage>
</organism>
<dbReference type="Proteomes" id="UP000092971">
    <property type="component" value="Chromosome"/>
</dbReference>
<evidence type="ECO:0000313" key="1">
    <source>
        <dbReference type="EMBL" id="ANW99205.1"/>
    </source>
</evidence>